<evidence type="ECO:0000259" key="3">
    <source>
        <dbReference type="SMART" id="SM00922"/>
    </source>
</evidence>
<comment type="caution">
    <text evidence="4">The sequence shown here is derived from an EMBL/GenBank/DDBJ whole genome shotgun (WGS) entry which is preliminary data.</text>
</comment>
<dbReference type="InterPro" id="IPR029065">
    <property type="entry name" value="Enolase_C-like"/>
</dbReference>
<dbReference type="Gene3D" id="3.30.390.10">
    <property type="entry name" value="Enolase-like, N-terminal domain"/>
    <property type="match status" value="1"/>
</dbReference>
<dbReference type="EMBL" id="QSBM01000005">
    <property type="protein sequence ID" value="RGX30486.1"/>
    <property type="molecule type" value="Genomic_DNA"/>
</dbReference>
<keyword evidence="1" id="KW-0479">Metal-binding</keyword>
<dbReference type="SMART" id="SM00922">
    <property type="entry name" value="MR_MLE"/>
    <property type="match status" value="1"/>
</dbReference>
<dbReference type="OrthoDB" id="9775391at2"/>
<dbReference type="RefSeq" id="WP_040410852.1">
    <property type="nucleotide sequence ID" value="NZ_JAWRJJ010000437.1"/>
</dbReference>
<protein>
    <submittedName>
        <fullName evidence="4">Mandelate racemase/muconate lactonizing enzyme family protein</fullName>
    </submittedName>
</protein>
<name>A0A413FHL9_9FIRM</name>
<dbReference type="GO" id="GO:0046872">
    <property type="term" value="F:metal ion binding"/>
    <property type="evidence" value="ECO:0007669"/>
    <property type="project" value="UniProtKB-KW"/>
</dbReference>
<sequence length="400" mass="44278">MKITKVDVYMLDAGVQRASRRPIIARIHTDEGIYGDGEAGIALGTGAPAAFGMVEDLARLIIGLDPMNTEFIFHRLLKSSFWGMGGGPIVFAGISALDIALMDIKGKALGVPVYQLLGGKCRDEMRCYASQLQFGWVDKLGPYGKTEDYVSIVEYALSQGYDCVKIDFTQFDREGKRMSTTAAEGILSRPFIDMVDERMGAIRDNCGWDFDIIVENHCRTDAISGTMIGELCDKYKVMAYEEPAMPLNPDMHKVIREKIKTPIATGERVFGTWGFYNFFKQDAVQLIQPDICNCGGLTEGKKICDMAAVFDATVQAHCAGSPISTAAALHLEAAIPNFCIHEHHYRSTQPALTVLCKYDYQPKNGKYTVPELPGLGQEMSQYAMDTALRHVCVDEFWRGL</sequence>
<dbReference type="CDD" id="cd03316">
    <property type="entry name" value="MR_like"/>
    <property type="match status" value="1"/>
</dbReference>
<evidence type="ECO:0000313" key="4">
    <source>
        <dbReference type="EMBL" id="RGX30486.1"/>
    </source>
</evidence>
<dbReference type="SUPFAM" id="SSF54826">
    <property type="entry name" value="Enolase N-terminal domain-like"/>
    <property type="match status" value="1"/>
</dbReference>
<proteinExistence type="predicted"/>
<dbReference type="InterPro" id="IPR013342">
    <property type="entry name" value="Mandelate_racemase_C"/>
</dbReference>
<organism evidence="4 5">
    <name type="scientific">Enterocloster asparagiformis</name>
    <dbReference type="NCBI Taxonomy" id="333367"/>
    <lineage>
        <taxon>Bacteria</taxon>
        <taxon>Bacillati</taxon>
        <taxon>Bacillota</taxon>
        <taxon>Clostridia</taxon>
        <taxon>Lachnospirales</taxon>
        <taxon>Lachnospiraceae</taxon>
        <taxon>Enterocloster</taxon>
    </lineage>
</organism>
<evidence type="ECO:0000256" key="2">
    <source>
        <dbReference type="ARBA" id="ARBA00023239"/>
    </source>
</evidence>
<dbReference type="InterPro" id="IPR036849">
    <property type="entry name" value="Enolase-like_C_sf"/>
</dbReference>
<dbReference type="InterPro" id="IPR013341">
    <property type="entry name" value="Mandelate_racemase_N_dom"/>
</dbReference>
<accession>A0A413FHL9</accession>
<dbReference type="GO" id="GO:0016829">
    <property type="term" value="F:lyase activity"/>
    <property type="evidence" value="ECO:0007669"/>
    <property type="project" value="UniProtKB-KW"/>
</dbReference>
<dbReference type="InterPro" id="IPR029017">
    <property type="entry name" value="Enolase-like_N"/>
</dbReference>
<dbReference type="SUPFAM" id="SSF51604">
    <property type="entry name" value="Enolase C-terminal domain-like"/>
    <property type="match status" value="1"/>
</dbReference>
<dbReference type="InterPro" id="IPR034593">
    <property type="entry name" value="DgoD-like"/>
</dbReference>
<reference evidence="4 5" key="1">
    <citation type="submission" date="2018-08" db="EMBL/GenBank/DDBJ databases">
        <title>A genome reference for cultivated species of the human gut microbiota.</title>
        <authorList>
            <person name="Zou Y."/>
            <person name="Xue W."/>
            <person name="Luo G."/>
        </authorList>
    </citation>
    <scope>NUCLEOTIDE SEQUENCE [LARGE SCALE GENOMIC DNA]</scope>
    <source>
        <strain evidence="4 5">AF04-15</strain>
    </source>
</reference>
<dbReference type="Pfam" id="PF02746">
    <property type="entry name" value="MR_MLE_N"/>
    <property type="match status" value="1"/>
</dbReference>
<gene>
    <name evidence="4" type="ORF">DWV29_08630</name>
</gene>
<evidence type="ECO:0000313" key="5">
    <source>
        <dbReference type="Proteomes" id="UP000283880"/>
    </source>
</evidence>
<feature type="domain" description="Mandelate racemase/muconate lactonizing enzyme C-terminal" evidence="3">
    <location>
        <begin position="146"/>
        <end position="262"/>
    </location>
</feature>
<dbReference type="SFLD" id="SFLDS00001">
    <property type="entry name" value="Enolase"/>
    <property type="match status" value="1"/>
</dbReference>
<dbReference type="AlphaFoldDB" id="A0A413FHL9"/>
<evidence type="ECO:0000256" key="1">
    <source>
        <dbReference type="ARBA" id="ARBA00022723"/>
    </source>
</evidence>
<dbReference type="PANTHER" id="PTHR48080">
    <property type="entry name" value="D-GALACTONATE DEHYDRATASE-RELATED"/>
    <property type="match status" value="1"/>
</dbReference>
<keyword evidence="2" id="KW-0456">Lyase</keyword>
<dbReference type="SFLD" id="SFLDG00179">
    <property type="entry name" value="mandelate_racemase"/>
    <property type="match status" value="1"/>
</dbReference>
<dbReference type="Gene3D" id="3.20.20.120">
    <property type="entry name" value="Enolase-like C-terminal domain"/>
    <property type="match status" value="1"/>
</dbReference>
<dbReference type="Proteomes" id="UP000283880">
    <property type="component" value="Unassembled WGS sequence"/>
</dbReference>
<dbReference type="Pfam" id="PF13378">
    <property type="entry name" value="MR_MLE_C"/>
    <property type="match status" value="1"/>
</dbReference>
<dbReference type="PANTHER" id="PTHR48080:SF2">
    <property type="entry name" value="D-GALACTONATE DEHYDRATASE"/>
    <property type="match status" value="1"/>
</dbReference>